<dbReference type="Proteomes" id="UP000253370">
    <property type="component" value="Unassembled WGS sequence"/>
</dbReference>
<dbReference type="OrthoDB" id="9802699at2"/>
<dbReference type="Pfam" id="PF13378">
    <property type="entry name" value="MR_MLE_C"/>
    <property type="match status" value="1"/>
</dbReference>
<evidence type="ECO:0000259" key="1">
    <source>
        <dbReference type="Pfam" id="PF13378"/>
    </source>
</evidence>
<organism evidence="2 3">
    <name type="scientific">Rhodosalinus halophilus</name>
    <dbReference type="NCBI Taxonomy" id="2259333"/>
    <lineage>
        <taxon>Bacteria</taxon>
        <taxon>Pseudomonadati</taxon>
        <taxon>Pseudomonadota</taxon>
        <taxon>Alphaproteobacteria</taxon>
        <taxon>Rhodobacterales</taxon>
        <taxon>Paracoccaceae</taxon>
        <taxon>Rhodosalinus</taxon>
    </lineage>
</organism>
<dbReference type="InterPro" id="IPR036849">
    <property type="entry name" value="Enolase-like_C_sf"/>
</dbReference>
<dbReference type="AlphaFoldDB" id="A0A365U5X5"/>
<dbReference type="SUPFAM" id="SSF51604">
    <property type="entry name" value="Enolase C-terminal domain-like"/>
    <property type="match status" value="1"/>
</dbReference>
<dbReference type="EMBL" id="QNTQ01000014">
    <property type="protein sequence ID" value="RBI83825.1"/>
    <property type="molecule type" value="Genomic_DNA"/>
</dbReference>
<gene>
    <name evidence="2" type="ORF">DRV85_14325</name>
</gene>
<name>A0A365U5X5_9RHOB</name>
<accession>A0A365U5X5</accession>
<evidence type="ECO:0000313" key="3">
    <source>
        <dbReference type="Proteomes" id="UP000253370"/>
    </source>
</evidence>
<sequence>MVMHIECVLGSEITSSAVAHLAISTAPRHLLNASHYGDYFDASLGEGSARVEGGRIVVDDRPGLGLRIDEAALGPPLMSFGAEARPRRAASGRGAAVGEEA</sequence>
<reference evidence="2 3" key="1">
    <citation type="submission" date="2018-07" db="EMBL/GenBank/DDBJ databases">
        <title>Rhodosalinus sp. strain E84T genomic sequence and assembly.</title>
        <authorList>
            <person name="Liu Z.-W."/>
            <person name="Lu D.-C."/>
        </authorList>
    </citation>
    <scope>NUCLEOTIDE SEQUENCE [LARGE SCALE GENOMIC DNA]</scope>
    <source>
        <strain evidence="2 3">E84</strain>
    </source>
</reference>
<dbReference type="InterPro" id="IPR029065">
    <property type="entry name" value="Enolase_C-like"/>
</dbReference>
<keyword evidence="3" id="KW-1185">Reference proteome</keyword>
<feature type="domain" description="Enolase C-terminal" evidence="1">
    <location>
        <begin position="3"/>
        <end position="71"/>
    </location>
</feature>
<comment type="caution">
    <text evidence="2">The sequence shown here is derived from an EMBL/GenBank/DDBJ whole genome shotgun (WGS) entry which is preliminary data.</text>
</comment>
<proteinExistence type="predicted"/>
<evidence type="ECO:0000313" key="2">
    <source>
        <dbReference type="EMBL" id="RBI83825.1"/>
    </source>
</evidence>
<dbReference type="Gene3D" id="3.20.20.120">
    <property type="entry name" value="Enolase-like C-terminal domain"/>
    <property type="match status" value="1"/>
</dbReference>
<protein>
    <recommendedName>
        <fullName evidence="1">Enolase C-terminal domain-containing protein</fullName>
    </recommendedName>
</protein>